<dbReference type="Proteomes" id="UP000245124">
    <property type="component" value="Unassembled WGS sequence"/>
</dbReference>
<dbReference type="AlphaFoldDB" id="A0A2R5G4V5"/>
<dbReference type="RefSeq" id="WP_244919551.1">
    <property type="nucleotide sequence ID" value="NZ_BDUD01000002.1"/>
</dbReference>
<organism evidence="1 2">
    <name type="scientific">Nostoc commune NIES-4072</name>
    <dbReference type="NCBI Taxonomy" id="2005467"/>
    <lineage>
        <taxon>Bacteria</taxon>
        <taxon>Bacillati</taxon>
        <taxon>Cyanobacteriota</taxon>
        <taxon>Cyanophyceae</taxon>
        <taxon>Nostocales</taxon>
        <taxon>Nostocaceae</taxon>
        <taxon>Nostoc</taxon>
    </lineage>
</organism>
<evidence type="ECO:0000313" key="1">
    <source>
        <dbReference type="EMBL" id="GBG23493.1"/>
    </source>
</evidence>
<sequence length="64" mass="6629">MKRNKAKIALVTGASQGLAKNTSLALAKKEVGVIVTDRSSEAKVNSVVSAIAYCGHSPIAETDE</sequence>
<reference evidence="1 2" key="1">
    <citation type="submission" date="2017-06" db="EMBL/GenBank/DDBJ databases">
        <title>Genome sequencing of cyanobaciteial culture collection at National Institute for Environmental Studies (NIES).</title>
        <authorList>
            <person name="Hirose Y."/>
            <person name="Shimura Y."/>
            <person name="Fujisawa T."/>
            <person name="Nakamura Y."/>
            <person name="Kawachi M."/>
        </authorList>
    </citation>
    <scope>NUCLEOTIDE SEQUENCE [LARGE SCALE GENOMIC DNA]</scope>
    <source>
        <strain evidence="1 2">NIES-4072</strain>
    </source>
</reference>
<name>A0A2R5G4V5_NOSCO</name>
<dbReference type="InterPro" id="IPR002347">
    <property type="entry name" value="SDR_fam"/>
</dbReference>
<evidence type="ECO:0000313" key="2">
    <source>
        <dbReference type="Proteomes" id="UP000245124"/>
    </source>
</evidence>
<gene>
    <name evidence="1" type="ORF">NIES4072_72050</name>
</gene>
<comment type="caution">
    <text evidence="1">The sequence shown here is derived from an EMBL/GenBank/DDBJ whole genome shotgun (WGS) entry which is preliminary data.</text>
</comment>
<keyword evidence="2" id="KW-1185">Reference proteome</keyword>
<dbReference type="Gene3D" id="3.40.50.720">
    <property type="entry name" value="NAD(P)-binding Rossmann-like Domain"/>
    <property type="match status" value="1"/>
</dbReference>
<protein>
    <submittedName>
        <fullName evidence="1">Short-chain dehydrogenase/reductase SDR</fullName>
    </submittedName>
</protein>
<dbReference type="InterPro" id="IPR036291">
    <property type="entry name" value="NAD(P)-bd_dom_sf"/>
</dbReference>
<dbReference type="SUPFAM" id="SSF51735">
    <property type="entry name" value="NAD(P)-binding Rossmann-fold domains"/>
    <property type="match status" value="1"/>
</dbReference>
<proteinExistence type="predicted"/>
<dbReference type="Pfam" id="PF00106">
    <property type="entry name" value="adh_short"/>
    <property type="match status" value="1"/>
</dbReference>
<dbReference type="EMBL" id="BDUD01000002">
    <property type="protein sequence ID" value="GBG23493.1"/>
    <property type="molecule type" value="Genomic_DNA"/>
</dbReference>
<accession>A0A2R5G4V5</accession>